<dbReference type="Gene3D" id="3.40.50.720">
    <property type="entry name" value="NAD(P)-binding Rossmann-like Domain"/>
    <property type="match status" value="1"/>
</dbReference>
<dbReference type="InterPro" id="IPR012334">
    <property type="entry name" value="Pectin_lyas_fold"/>
</dbReference>
<dbReference type="SUPFAM" id="SSF50129">
    <property type="entry name" value="GroES-like"/>
    <property type="match status" value="1"/>
</dbReference>
<accession>A0A8B7BZ62</accession>
<comment type="catalytic activity">
    <reaction evidence="12">
        <text>[(1-&gt;4)-alpha-D-galacturonosyl](n) + H2O = alpha-D-galacturonate + [(1-&gt;4)-alpha-D-galacturonosyl](n-1)</text>
        <dbReference type="Rhea" id="RHEA:14117"/>
        <dbReference type="Rhea" id="RHEA-COMP:14570"/>
        <dbReference type="Rhea" id="RHEA-COMP:14572"/>
        <dbReference type="ChEBI" id="CHEBI:15377"/>
        <dbReference type="ChEBI" id="CHEBI:58658"/>
        <dbReference type="ChEBI" id="CHEBI:140523"/>
        <dbReference type="EC" id="3.2.1.67"/>
    </reaction>
</comment>
<dbReference type="InterPro" id="IPR000743">
    <property type="entry name" value="Glyco_hydro_28"/>
</dbReference>
<keyword evidence="4" id="KW-0134">Cell wall</keyword>
<evidence type="ECO:0000256" key="7">
    <source>
        <dbReference type="ARBA" id="ARBA00023002"/>
    </source>
</evidence>
<dbReference type="RefSeq" id="XP_008788347.2">
    <property type="nucleotide sequence ID" value="XM_008790125.3"/>
</dbReference>
<dbReference type="PANTHER" id="PTHR31375">
    <property type="match status" value="1"/>
</dbReference>
<name>A0A8B7BZ62_PHODC</name>
<evidence type="ECO:0000256" key="12">
    <source>
        <dbReference type="ARBA" id="ARBA00048766"/>
    </source>
</evidence>
<dbReference type="Gene3D" id="3.90.180.10">
    <property type="entry name" value="Medium-chain alcohol dehydrogenases, catalytic domain"/>
    <property type="match status" value="1"/>
</dbReference>
<dbReference type="EC" id="3.2.1.67" evidence="10"/>
<keyword evidence="5" id="KW-0964">Secreted</keyword>
<feature type="chain" id="PRO_5034530273" description="Exopolygalacturonase" evidence="18">
    <location>
        <begin position="28"/>
        <end position="1142"/>
    </location>
</feature>
<dbReference type="PROSITE" id="PS00502">
    <property type="entry name" value="POLYGALACTURONASE"/>
    <property type="match status" value="1"/>
</dbReference>
<evidence type="ECO:0000256" key="16">
    <source>
        <dbReference type="PROSITE-ProRule" id="PRU10052"/>
    </source>
</evidence>
<dbReference type="OrthoDB" id="809632at2759"/>
<dbReference type="InterPro" id="IPR013149">
    <property type="entry name" value="ADH-like_C"/>
</dbReference>
<evidence type="ECO:0000313" key="21">
    <source>
        <dbReference type="RefSeq" id="XP_008788347.2"/>
    </source>
</evidence>
<evidence type="ECO:0000256" key="2">
    <source>
        <dbReference type="ARBA" id="ARBA00008834"/>
    </source>
</evidence>
<evidence type="ECO:0000256" key="4">
    <source>
        <dbReference type="ARBA" id="ARBA00022512"/>
    </source>
</evidence>
<evidence type="ECO:0000256" key="13">
    <source>
        <dbReference type="ARBA" id="ARBA00057651"/>
    </source>
</evidence>
<evidence type="ECO:0000256" key="14">
    <source>
        <dbReference type="ARBA" id="ARBA00068298"/>
    </source>
</evidence>
<keyword evidence="6 17" id="KW-0378">Hydrolase</keyword>
<dbReference type="SMART" id="SM00710">
    <property type="entry name" value="PbH1"/>
    <property type="match status" value="9"/>
</dbReference>
<keyword evidence="8 17" id="KW-0326">Glycosidase</keyword>
<dbReference type="CDD" id="cd08295">
    <property type="entry name" value="double_bond_reductase_like"/>
    <property type="match status" value="1"/>
</dbReference>
<dbReference type="Pfam" id="PF00107">
    <property type="entry name" value="ADH_zinc_N"/>
    <property type="match status" value="1"/>
</dbReference>
<comment type="subcellular location">
    <subcellularLocation>
        <location evidence="1">Secreted</location>
        <location evidence="1">Cell wall</location>
    </subcellularLocation>
</comment>
<evidence type="ECO:0000256" key="5">
    <source>
        <dbReference type="ARBA" id="ARBA00022525"/>
    </source>
</evidence>
<evidence type="ECO:0000259" key="19">
    <source>
        <dbReference type="SMART" id="SM00829"/>
    </source>
</evidence>
<evidence type="ECO:0000256" key="17">
    <source>
        <dbReference type="RuleBase" id="RU361169"/>
    </source>
</evidence>
<evidence type="ECO:0000313" key="20">
    <source>
        <dbReference type="Proteomes" id="UP000228380"/>
    </source>
</evidence>
<keyword evidence="9" id="KW-0961">Cell wall biogenesis/degradation</keyword>
<reference evidence="20" key="1">
    <citation type="journal article" date="2019" name="Nat. Commun.">
        <title>Genome-wide association mapping of date palm fruit traits.</title>
        <authorList>
            <person name="Hazzouri K.M."/>
            <person name="Gros-Balthazard M."/>
            <person name="Flowers J.M."/>
            <person name="Copetti D."/>
            <person name="Lemansour A."/>
            <person name="Lebrun M."/>
            <person name="Masmoudi K."/>
            <person name="Ferrand S."/>
            <person name="Dhar M.I."/>
            <person name="Fresquez Z.A."/>
            <person name="Rosas U."/>
            <person name="Zhang J."/>
            <person name="Talag J."/>
            <person name="Lee S."/>
            <person name="Kudrna D."/>
            <person name="Powell R.F."/>
            <person name="Leitch I.J."/>
            <person name="Krueger R.R."/>
            <person name="Wing R.A."/>
            <person name="Amiri K.M.A."/>
            <person name="Purugganan M.D."/>
        </authorList>
    </citation>
    <scope>NUCLEOTIDE SEQUENCE [LARGE SCALE GENOMIC DNA]</scope>
    <source>
        <strain evidence="20">cv. Khalas</strain>
    </source>
</reference>
<dbReference type="Gene3D" id="2.160.20.10">
    <property type="entry name" value="Single-stranded right-handed beta-helix, Pectin lyase-like"/>
    <property type="match status" value="2"/>
</dbReference>
<dbReference type="GO" id="GO:0016491">
    <property type="term" value="F:oxidoreductase activity"/>
    <property type="evidence" value="ECO:0007669"/>
    <property type="project" value="UniProtKB-KW"/>
</dbReference>
<dbReference type="FunFam" id="2.160.20.10:FF:000004">
    <property type="entry name" value="Pectin lyase-like superfamily protein"/>
    <property type="match status" value="2"/>
</dbReference>
<dbReference type="InterPro" id="IPR011032">
    <property type="entry name" value="GroES-like_sf"/>
</dbReference>
<evidence type="ECO:0000256" key="3">
    <source>
        <dbReference type="ARBA" id="ARBA00011738"/>
    </source>
</evidence>
<dbReference type="KEGG" id="pda:103706119"/>
<dbReference type="GO" id="GO:0005975">
    <property type="term" value="P:carbohydrate metabolic process"/>
    <property type="evidence" value="ECO:0007669"/>
    <property type="project" value="InterPro"/>
</dbReference>
<comment type="subunit">
    <text evidence="3">Homodimer.</text>
</comment>
<dbReference type="SUPFAM" id="SSF51126">
    <property type="entry name" value="Pectin lyase-like"/>
    <property type="match status" value="2"/>
</dbReference>
<dbReference type="GO" id="GO:0071555">
    <property type="term" value="P:cell wall organization"/>
    <property type="evidence" value="ECO:0007669"/>
    <property type="project" value="UniProtKB-KW"/>
</dbReference>
<evidence type="ECO:0000256" key="8">
    <source>
        <dbReference type="ARBA" id="ARBA00023295"/>
    </source>
</evidence>
<dbReference type="SUPFAM" id="SSF51735">
    <property type="entry name" value="NAD(P)-binding Rossmann-fold domains"/>
    <property type="match status" value="1"/>
</dbReference>
<dbReference type="Pfam" id="PF16884">
    <property type="entry name" value="ADH_N_2"/>
    <property type="match status" value="1"/>
</dbReference>
<evidence type="ECO:0000256" key="6">
    <source>
        <dbReference type="ARBA" id="ARBA00022801"/>
    </source>
</evidence>
<dbReference type="Proteomes" id="UP000228380">
    <property type="component" value="Chromosome 1"/>
</dbReference>
<feature type="domain" description="Enoyl reductase (ER)" evidence="19">
    <location>
        <begin position="821"/>
        <end position="1137"/>
    </location>
</feature>
<proteinExistence type="inferred from homology"/>
<dbReference type="GO" id="GO:0004650">
    <property type="term" value="F:polygalacturonase activity"/>
    <property type="evidence" value="ECO:0007669"/>
    <property type="project" value="InterPro"/>
</dbReference>
<evidence type="ECO:0000256" key="11">
    <source>
        <dbReference type="ARBA" id="ARBA00043142"/>
    </source>
</evidence>
<dbReference type="InterPro" id="IPR036291">
    <property type="entry name" value="NAD(P)-bd_dom_sf"/>
</dbReference>
<keyword evidence="20" id="KW-1185">Reference proteome</keyword>
<dbReference type="Pfam" id="PF00295">
    <property type="entry name" value="Glyco_hydro_28"/>
    <property type="match status" value="2"/>
</dbReference>
<keyword evidence="18" id="KW-0732">Signal</keyword>
<feature type="active site" evidence="16">
    <location>
        <position position="607"/>
    </location>
</feature>
<dbReference type="InterPro" id="IPR041694">
    <property type="entry name" value="ADH_N_2"/>
</dbReference>
<dbReference type="InterPro" id="IPR011050">
    <property type="entry name" value="Pectin_lyase_fold/virulence"/>
</dbReference>
<evidence type="ECO:0000256" key="1">
    <source>
        <dbReference type="ARBA" id="ARBA00004191"/>
    </source>
</evidence>
<feature type="signal peptide" evidence="18">
    <location>
        <begin position="1"/>
        <end position="27"/>
    </location>
</feature>
<dbReference type="GeneID" id="103706119"/>
<evidence type="ECO:0000256" key="9">
    <source>
        <dbReference type="ARBA" id="ARBA00023316"/>
    </source>
</evidence>
<gene>
    <name evidence="21" type="primary">LOC103706119</name>
</gene>
<protein>
    <recommendedName>
        <fullName evidence="14">Exopolygalacturonase</fullName>
        <ecNumber evidence="10">3.2.1.67</ecNumber>
    </recommendedName>
    <alternativeName>
        <fullName evidence="11">Galacturan 1,4-alpha-galacturonidase</fullName>
    </alternativeName>
    <alternativeName>
        <fullName evidence="15">Pectinase</fullName>
    </alternativeName>
</protein>
<evidence type="ECO:0000256" key="15">
    <source>
        <dbReference type="ARBA" id="ARBA00083621"/>
    </source>
</evidence>
<evidence type="ECO:0000256" key="10">
    <source>
        <dbReference type="ARBA" id="ARBA00038933"/>
    </source>
</evidence>
<dbReference type="GO" id="GO:0047911">
    <property type="term" value="F:galacturan 1,4-alpha-galacturonidase activity"/>
    <property type="evidence" value="ECO:0007669"/>
    <property type="project" value="UniProtKB-EC"/>
</dbReference>
<dbReference type="FunFam" id="3.40.50.720:FF:000121">
    <property type="entry name" value="Prostaglandin reductase 2"/>
    <property type="match status" value="1"/>
</dbReference>
<organism evidence="20 21">
    <name type="scientific">Phoenix dactylifera</name>
    <name type="common">Date palm</name>
    <dbReference type="NCBI Taxonomy" id="42345"/>
    <lineage>
        <taxon>Eukaryota</taxon>
        <taxon>Viridiplantae</taxon>
        <taxon>Streptophyta</taxon>
        <taxon>Embryophyta</taxon>
        <taxon>Tracheophyta</taxon>
        <taxon>Spermatophyta</taxon>
        <taxon>Magnoliopsida</taxon>
        <taxon>Liliopsida</taxon>
        <taxon>Arecaceae</taxon>
        <taxon>Coryphoideae</taxon>
        <taxon>Phoeniceae</taxon>
        <taxon>Phoenix</taxon>
    </lineage>
</organism>
<reference evidence="21" key="2">
    <citation type="submission" date="2025-08" db="UniProtKB">
        <authorList>
            <consortium name="RefSeq"/>
        </authorList>
    </citation>
    <scope>IDENTIFICATION</scope>
    <source>
        <tissue evidence="21">Young leaves</tissue>
    </source>
</reference>
<evidence type="ECO:0000256" key="18">
    <source>
        <dbReference type="SAM" id="SignalP"/>
    </source>
</evidence>
<dbReference type="InterPro" id="IPR006626">
    <property type="entry name" value="PbH1"/>
</dbReference>
<comment type="similarity">
    <text evidence="2 17">Belongs to the glycosyl hydrolase 28 family.</text>
</comment>
<comment type="function">
    <text evidence="13">May function in depolymerizing pectin during pollen development, germination, and tube growth. Acts as an exo-polygalacturonase.</text>
</comment>
<dbReference type="SMART" id="SM00829">
    <property type="entry name" value="PKS_ER"/>
    <property type="match status" value="1"/>
</dbReference>
<dbReference type="InterPro" id="IPR020843">
    <property type="entry name" value="ER"/>
</dbReference>
<sequence>MVQLINSLLLLLLLLLPSIHLFSSAEAVYVDVVDFGAKPDGKTDSTKSFLSAWDAACGSTGPATILVPAGFFLVGHLAFYGPCKSSNITLQNDGTLVAPSDYANFGKVKQWMMFDRVQGLSVYGGTIDGRGSSLWACKTSGGNCPQGSTSLTFRNSKDVMIKGLSSIDSELYHIVIEGCQGVTVQGVKVRAPGNSPNTDGIHVQGSTDVTITGTSIGTGDDCVSVGPGTAGLWIEQVACGPGHGISIGSLGKSYDEKGVENVTVRTTVFAGTQNGLRIKTWGRPSKGFVKDVLFQNAVMHNVKHPVIIDQYYCPHHIDCPGQDSGVKISQVTYSNIRGSSASQVAVTFNCSSTNPCTGIRLEEIDLTHGNEPAKSSCECAEGTASGFVEPPSFYSVLNYGAKADGKTDSAQPLLKAWAAACRSSSPATIHVPAGSFLVSQAIFHGPCKNTAIKFSIHGTIVSPSYYGKSDASGKWIAFNNVEGVTIRGGNLDARGGALWTCKFDGRSCPTGAPSLIVSNSKNIAIDGVTSINSELFHIVILGCQGVRIRGVHILASENSPNTDGIHVQMSTGVSIVQANIRTGDDCISIGPGTSHLWIERVFCGPGHGISIGSLGKLGEGLQVEGVQNITVKSVMFANTQNGFRIKTWGTNARGYVKEVVFVDAVMRNVQNPIIIDQNYCPGNHNCPGQNSGIEISHVKYKNIRGTSATKVAVNFNCSPRNPCNGIRLKDIKLMYQNQWARCYCKHAYGIATGSRQLLLFVPRNSSQTPLKPLSISLPSPAVSPPPKSHCLSLRGLEMEEGEEVRNKQVVMKGFIAGAPKETDMELREGKARLRAPKGSGAILVKNLYLSCDPYMRGRMRENYDSYIPPFQPGSVIEGFGVSKVVDSDNPGFSAGELVSGLTGWEEYSLISKTEQLRKIQIKDIPLSYHVGLLGMPGFTAYAGFYEICSPKFGEYVFVSAASGAVGQLVGQLAKLYGCYVVGSAGTRQKVDLLKNKLGFDEAFNYKEESDLNIALKRCFPKGIDIYFDNVGGPMLDAALLNMRPHGRIAVCGMVSQHGVSDPQGIRNLHCLVSKSIRMQGFLQHDYLHLFPQFLDHIVSYYKQGKIVYMEDMSEGLESAPNSFVGLFTGKNVGKQVVWVSKE</sequence>
<dbReference type="AlphaFoldDB" id="A0A8B7BZ62"/>
<keyword evidence="7" id="KW-0560">Oxidoreductase</keyword>